<dbReference type="AlphaFoldDB" id="A0A0M0LQ22"/>
<evidence type="ECO:0000256" key="1">
    <source>
        <dbReference type="SAM" id="Coils"/>
    </source>
</evidence>
<feature type="coiled-coil region" evidence="1">
    <location>
        <begin position="240"/>
        <end position="289"/>
    </location>
</feature>
<proteinExistence type="predicted"/>
<comment type="caution">
    <text evidence="2">The sequence shown here is derived from an EMBL/GenBank/DDBJ whole genome shotgun (WGS) entry which is preliminary data.</text>
</comment>
<keyword evidence="3" id="KW-1185">Reference proteome</keyword>
<keyword evidence="1" id="KW-0175">Coiled coil</keyword>
<dbReference type="Proteomes" id="UP000037460">
    <property type="component" value="Unassembled WGS sequence"/>
</dbReference>
<evidence type="ECO:0000313" key="3">
    <source>
        <dbReference type="Proteomes" id="UP000037460"/>
    </source>
</evidence>
<feature type="coiled-coil region" evidence="1">
    <location>
        <begin position="14"/>
        <end position="48"/>
    </location>
</feature>
<protein>
    <submittedName>
        <fullName evidence="2">Uncharacterized protein</fullName>
    </submittedName>
</protein>
<accession>A0A0M0LQ22</accession>
<dbReference type="OrthoDB" id="10664542at2759"/>
<evidence type="ECO:0000313" key="2">
    <source>
        <dbReference type="EMBL" id="KOO53091.1"/>
    </source>
</evidence>
<reference evidence="3" key="1">
    <citation type="journal article" date="2015" name="PLoS Genet.">
        <title>Genome Sequence and Transcriptome Analyses of Chrysochromulina tobin: Metabolic Tools for Enhanced Algal Fitness in the Prominent Order Prymnesiales (Haptophyceae).</title>
        <authorList>
            <person name="Hovde B.T."/>
            <person name="Deodato C.R."/>
            <person name="Hunsperger H.M."/>
            <person name="Ryken S.A."/>
            <person name="Yost W."/>
            <person name="Jha R.K."/>
            <person name="Patterson J."/>
            <person name="Monnat R.J. Jr."/>
            <person name="Barlow S.B."/>
            <person name="Starkenburg S.R."/>
            <person name="Cattolico R.A."/>
        </authorList>
    </citation>
    <scope>NUCLEOTIDE SEQUENCE</scope>
    <source>
        <strain evidence="3">CCMP291</strain>
    </source>
</reference>
<sequence length="311" mass="34890">MEPAVINKYKTKTTAQLRELSADLKGELKQLRGNLRACEDAVKERERAKQSKFAELREASAGSALDWVRLKHGAQFPEVFDACIEEARDAAQDAQGRVSEFEARLVAIQEMIDKGDAASEEGATALFIHFVPPALRAHGKSDLPWIIHTCDGSGCFEARHVSFHSVSAFSTFEGTPPEQLEGKACRCHIANHHLRGRGRVRWDGPDAVIENDATGKSGAMINGQAYREHAYRQAAALIQAREEIKRLRALRLEMAHQNKQELVELRGALAGLEEKNRQLAMEHALLNIKHDTQNREWQRLLTDALQEQHRP</sequence>
<name>A0A0M0LQ22_9EUKA</name>
<gene>
    <name evidence="2" type="ORF">Ctob_015309</name>
</gene>
<dbReference type="EMBL" id="JWZX01000385">
    <property type="protein sequence ID" value="KOO53091.1"/>
    <property type="molecule type" value="Genomic_DNA"/>
</dbReference>
<organism evidence="2 3">
    <name type="scientific">Chrysochromulina tobinii</name>
    <dbReference type="NCBI Taxonomy" id="1460289"/>
    <lineage>
        <taxon>Eukaryota</taxon>
        <taxon>Haptista</taxon>
        <taxon>Haptophyta</taxon>
        <taxon>Prymnesiophyceae</taxon>
        <taxon>Prymnesiales</taxon>
        <taxon>Chrysochromulinaceae</taxon>
        <taxon>Chrysochromulina</taxon>
    </lineage>
</organism>